<dbReference type="Gene3D" id="3.90.1150.10">
    <property type="entry name" value="Aspartate Aminotransferase, domain 1"/>
    <property type="match status" value="1"/>
</dbReference>
<evidence type="ECO:0000256" key="3">
    <source>
        <dbReference type="PIRSR" id="PIRSR000390-1"/>
    </source>
</evidence>
<feature type="active site" description="Proton acceptor" evidence="3">
    <location>
        <position position="196"/>
    </location>
</feature>
<dbReference type="RefSeq" id="WP_211246536.1">
    <property type="nucleotide sequence ID" value="NZ_BSTI01000015.1"/>
</dbReference>
<evidence type="ECO:0000256" key="5">
    <source>
        <dbReference type="RuleBase" id="RU004508"/>
    </source>
</evidence>
<evidence type="ECO:0000313" key="6">
    <source>
        <dbReference type="EMBL" id="GLY69255.1"/>
    </source>
</evidence>
<sequence>MIALAIDGGRPVRTTPMPTWPIFDGEEIAAVREVLNSGRVNYWTGPHGRAFEHEFASAAGTRYAVAMSNETVALELALRALGIGQGDEVIVPATTVFAVPSAVVHCGAKPVVADVELRTQCLTAETVEAVLSERTRAVVAVHFAGHPAEIATLLQLTENRGIRVIEDCSQAHGARYFGQPVGSFGDMAVWSFCDDKIITTAGEGGAVTTSDLKLWRRCWELKDHGKNVAEMHRSPHQPRSRWLHDSFGTNARITEIQAAVGRLQLTKLANWVKQRQANAGVLLDVLRGQAGIRVEDPPAHIEHSYHRFYAHIRPEQLGRGWNRDRIVAAIMAEGIPCGFGGCAEVYRERAFEGVEGAPARLPVAAELGQTSLTLPVHPGLNTSDMMEVVSAVTKVLKAATT</sequence>
<evidence type="ECO:0000256" key="1">
    <source>
        <dbReference type="ARBA" id="ARBA00001933"/>
    </source>
</evidence>
<accession>A0A9W6R6K2</accession>
<dbReference type="EMBL" id="BSTI01000015">
    <property type="protein sequence ID" value="GLY69255.1"/>
    <property type="molecule type" value="Genomic_DNA"/>
</dbReference>
<dbReference type="GO" id="GO:0008483">
    <property type="term" value="F:transaminase activity"/>
    <property type="evidence" value="ECO:0007669"/>
    <property type="project" value="UniProtKB-KW"/>
</dbReference>
<evidence type="ECO:0000256" key="2">
    <source>
        <dbReference type="ARBA" id="ARBA00023194"/>
    </source>
</evidence>
<dbReference type="CDD" id="cd00616">
    <property type="entry name" value="AHBA_syn"/>
    <property type="match status" value="1"/>
</dbReference>
<proteinExistence type="inferred from homology"/>
<keyword evidence="7" id="KW-1185">Reference proteome</keyword>
<dbReference type="GO" id="GO:0030170">
    <property type="term" value="F:pyridoxal phosphate binding"/>
    <property type="evidence" value="ECO:0007669"/>
    <property type="project" value="TreeGrafter"/>
</dbReference>
<reference evidence="6" key="1">
    <citation type="submission" date="2023-03" db="EMBL/GenBank/DDBJ databases">
        <title>Amycolatopsis taiwanensis NBRC 103393.</title>
        <authorList>
            <person name="Ichikawa N."/>
            <person name="Sato H."/>
            <person name="Tonouchi N."/>
        </authorList>
    </citation>
    <scope>NUCLEOTIDE SEQUENCE</scope>
    <source>
        <strain evidence="6">NBRC 103393</strain>
    </source>
</reference>
<dbReference type="InterPro" id="IPR015424">
    <property type="entry name" value="PyrdxlP-dep_Trfase"/>
</dbReference>
<organism evidence="6 7">
    <name type="scientific">Amycolatopsis taiwanensis</name>
    <dbReference type="NCBI Taxonomy" id="342230"/>
    <lineage>
        <taxon>Bacteria</taxon>
        <taxon>Bacillati</taxon>
        <taxon>Actinomycetota</taxon>
        <taxon>Actinomycetes</taxon>
        <taxon>Pseudonocardiales</taxon>
        <taxon>Pseudonocardiaceae</taxon>
        <taxon>Amycolatopsis</taxon>
    </lineage>
</organism>
<evidence type="ECO:0000256" key="4">
    <source>
        <dbReference type="PIRSR" id="PIRSR000390-2"/>
    </source>
</evidence>
<feature type="modified residue" description="N6-(pyridoxal phosphate)lysine" evidence="4">
    <location>
        <position position="196"/>
    </location>
</feature>
<keyword evidence="2" id="KW-0045">Antibiotic biosynthesis</keyword>
<keyword evidence="6" id="KW-0808">Transferase</keyword>
<comment type="caution">
    <text evidence="6">The sequence shown here is derived from an EMBL/GenBank/DDBJ whole genome shotgun (WGS) entry which is preliminary data.</text>
</comment>
<dbReference type="PANTHER" id="PTHR30244:SF34">
    <property type="entry name" value="DTDP-4-AMINO-4,6-DIDEOXYGALACTOSE TRANSAMINASE"/>
    <property type="match status" value="1"/>
</dbReference>
<dbReference type="Gene3D" id="3.40.640.10">
    <property type="entry name" value="Type I PLP-dependent aspartate aminotransferase-like (Major domain)"/>
    <property type="match status" value="1"/>
</dbReference>
<dbReference type="GO" id="GO:0000271">
    <property type="term" value="P:polysaccharide biosynthetic process"/>
    <property type="evidence" value="ECO:0007669"/>
    <property type="project" value="TreeGrafter"/>
</dbReference>
<dbReference type="SUPFAM" id="SSF53383">
    <property type="entry name" value="PLP-dependent transferases"/>
    <property type="match status" value="1"/>
</dbReference>
<keyword evidence="4 5" id="KW-0663">Pyridoxal phosphate</keyword>
<dbReference type="PIRSF" id="PIRSF000390">
    <property type="entry name" value="PLP_StrS"/>
    <property type="match status" value="1"/>
</dbReference>
<comment type="cofactor">
    <cofactor evidence="1">
        <name>pyridoxal 5'-phosphate</name>
        <dbReference type="ChEBI" id="CHEBI:597326"/>
    </cofactor>
</comment>
<keyword evidence="6" id="KW-0032">Aminotransferase</keyword>
<dbReference type="AlphaFoldDB" id="A0A9W6R6K2"/>
<dbReference type="InterPro" id="IPR015422">
    <property type="entry name" value="PyrdxlP-dep_Trfase_small"/>
</dbReference>
<comment type="similarity">
    <text evidence="5">Belongs to the DegT/DnrJ/EryC1 family.</text>
</comment>
<dbReference type="InterPro" id="IPR015421">
    <property type="entry name" value="PyrdxlP-dep_Trfase_major"/>
</dbReference>
<name>A0A9W6R6K2_9PSEU</name>
<protein>
    <submittedName>
        <fullName evidence="6">Pilin glycosylation aminotransferase PglC</fullName>
    </submittedName>
</protein>
<dbReference type="PANTHER" id="PTHR30244">
    <property type="entry name" value="TRANSAMINASE"/>
    <property type="match status" value="1"/>
</dbReference>
<evidence type="ECO:0000313" key="7">
    <source>
        <dbReference type="Proteomes" id="UP001165136"/>
    </source>
</evidence>
<dbReference type="Pfam" id="PF01041">
    <property type="entry name" value="DegT_DnrJ_EryC1"/>
    <property type="match status" value="1"/>
</dbReference>
<gene>
    <name evidence="6" type="ORF">Atai01_58740</name>
</gene>
<dbReference type="InterPro" id="IPR000653">
    <property type="entry name" value="DegT/StrS_aminotransferase"/>
</dbReference>
<dbReference type="Proteomes" id="UP001165136">
    <property type="component" value="Unassembled WGS sequence"/>
</dbReference>
<dbReference type="GO" id="GO:0017000">
    <property type="term" value="P:antibiotic biosynthetic process"/>
    <property type="evidence" value="ECO:0007669"/>
    <property type="project" value="UniProtKB-KW"/>
</dbReference>